<organism evidence="2 3">
    <name type="scientific">Chrysophaeum taylorii</name>
    <dbReference type="NCBI Taxonomy" id="2483200"/>
    <lineage>
        <taxon>Eukaryota</taxon>
        <taxon>Sar</taxon>
        <taxon>Stramenopiles</taxon>
        <taxon>Ochrophyta</taxon>
        <taxon>Pelagophyceae</taxon>
        <taxon>Pelagomonadales</taxon>
        <taxon>Pelagomonadaceae</taxon>
        <taxon>Chrysophaeum</taxon>
    </lineage>
</organism>
<dbReference type="Proteomes" id="UP001230188">
    <property type="component" value="Unassembled WGS sequence"/>
</dbReference>
<feature type="compositionally biased region" description="Acidic residues" evidence="1">
    <location>
        <begin position="63"/>
        <end position="78"/>
    </location>
</feature>
<feature type="non-terminal residue" evidence="2">
    <location>
        <position position="1"/>
    </location>
</feature>
<protein>
    <submittedName>
        <fullName evidence="2">Uncharacterized protein</fullName>
    </submittedName>
</protein>
<evidence type="ECO:0000313" key="3">
    <source>
        <dbReference type="Proteomes" id="UP001230188"/>
    </source>
</evidence>
<feature type="compositionally biased region" description="Acidic residues" evidence="1">
    <location>
        <begin position="92"/>
        <end position="112"/>
    </location>
</feature>
<evidence type="ECO:0000256" key="1">
    <source>
        <dbReference type="SAM" id="MobiDB-lite"/>
    </source>
</evidence>
<comment type="caution">
    <text evidence="2">The sequence shown here is derived from an EMBL/GenBank/DDBJ whole genome shotgun (WGS) entry which is preliminary data.</text>
</comment>
<name>A0AAD7UH97_9STRA</name>
<feature type="region of interest" description="Disordered" evidence="1">
    <location>
        <begin position="17"/>
        <end position="116"/>
    </location>
</feature>
<gene>
    <name evidence="2" type="ORF">CTAYLR_010569</name>
</gene>
<evidence type="ECO:0000313" key="2">
    <source>
        <dbReference type="EMBL" id="KAJ8606250.1"/>
    </source>
</evidence>
<accession>A0AAD7UH97</accession>
<proteinExistence type="predicted"/>
<dbReference type="EMBL" id="JAQMWT010000284">
    <property type="protein sequence ID" value="KAJ8606250.1"/>
    <property type="molecule type" value="Genomic_DNA"/>
</dbReference>
<sequence>VLRSGWGPIIGVEVLRKERAREPSKQTIPNPRPQQRSRRGETLDASDESVVEIQHSARRLGFGEEEEEEEEEDDDDELMAMGTETMEAGWEVVDDNEEVEDDEDDEDDEIEPLSDASTKATLNKVGTLRTPRCTVSSGKYELAVVAAAGDYKLSATKNHTGKYETGERPAPIKNEFKVRSLNHSRWGVARTTALSADHSKVTLYLACEFRKNKPCCPAKAKLVYRIAAGQVELYFSGEHQNHASDLSDTRKCRGLPRLLKGPILTRFAADPKPRAIPIRQWLVDTGLIYKNQFKLHKGNNNRRQLMCFVRRMRTKLLSSLSVGDMVAYTVMMVDSRDLIAHVLHLQLSQILALFITNTIILPFRKRCCGRGAKVHGGEALSANLLDI</sequence>
<dbReference type="AlphaFoldDB" id="A0AAD7UH97"/>
<feature type="non-terminal residue" evidence="2">
    <location>
        <position position="387"/>
    </location>
</feature>
<reference evidence="2" key="1">
    <citation type="submission" date="2023-01" db="EMBL/GenBank/DDBJ databases">
        <title>Metagenome sequencing of chrysophaentin producing Chrysophaeum taylorii.</title>
        <authorList>
            <person name="Davison J."/>
            <person name="Bewley C."/>
        </authorList>
    </citation>
    <scope>NUCLEOTIDE SEQUENCE</scope>
    <source>
        <strain evidence="2">NIES-1699</strain>
    </source>
</reference>
<keyword evidence="3" id="KW-1185">Reference proteome</keyword>